<evidence type="ECO:0000256" key="5">
    <source>
        <dbReference type="ARBA" id="ARBA00022729"/>
    </source>
</evidence>
<evidence type="ECO:0000256" key="2">
    <source>
        <dbReference type="ARBA" id="ARBA00008684"/>
    </source>
</evidence>
<keyword evidence="9 11" id="KW-0067">ATP-binding</keyword>
<dbReference type="Pfam" id="PF08263">
    <property type="entry name" value="LRRNT_2"/>
    <property type="match status" value="1"/>
</dbReference>
<keyword evidence="10" id="KW-0325">Glycoprotein</keyword>
<dbReference type="InterPro" id="IPR055414">
    <property type="entry name" value="LRR_R13L4/SHOC2-like"/>
</dbReference>
<feature type="transmembrane region" description="Helical" evidence="13">
    <location>
        <begin position="12"/>
        <end position="32"/>
    </location>
</feature>
<evidence type="ECO:0000256" key="6">
    <source>
        <dbReference type="ARBA" id="ARBA00022737"/>
    </source>
</evidence>
<keyword evidence="4" id="KW-0808">Transferase</keyword>
<dbReference type="Proteomes" id="UP001497522">
    <property type="component" value="Chromosome 6"/>
</dbReference>
<dbReference type="InterPro" id="IPR050647">
    <property type="entry name" value="Plant_LRR-RLKs"/>
</dbReference>
<dbReference type="PROSITE" id="PS00108">
    <property type="entry name" value="PROTEIN_KINASE_ST"/>
    <property type="match status" value="1"/>
</dbReference>
<reference evidence="15" key="1">
    <citation type="submission" date="2024-03" db="EMBL/GenBank/DDBJ databases">
        <authorList>
            <consortium name="ELIXIR-Norway"/>
            <consortium name="Elixir Norway"/>
        </authorList>
    </citation>
    <scope>NUCLEOTIDE SEQUENCE</scope>
</reference>
<feature type="domain" description="Protein kinase" evidence="14">
    <location>
        <begin position="494"/>
        <end position="770"/>
    </location>
</feature>
<evidence type="ECO:0000313" key="15">
    <source>
        <dbReference type="EMBL" id="CAK9878013.1"/>
    </source>
</evidence>
<keyword evidence="7 11" id="KW-0547">Nucleotide-binding</keyword>
<dbReference type="InterPro" id="IPR011009">
    <property type="entry name" value="Kinase-like_dom_sf"/>
</dbReference>
<evidence type="ECO:0000256" key="8">
    <source>
        <dbReference type="ARBA" id="ARBA00022777"/>
    </source>
</evidence>
<evidence type="ECO:0000256" key="10">
    <source>
        <dbReference type="ARBA" id="ARBA00023180"/>
    </source>
</evidence>
<evidence type="ECO:0000256" key="9">
    <source>
        <dbReference type="ARBA" id="ARBA00022840"/>
    </source>
</evidence>
<evidence type="ECO:0000313" key="16">
    <source>
        <dbReference type="Proteomes" id="UP001497522"/>
    </source>
</evidence>
<comment type="subcellular location">
    <subcellularLocation>
        <location evidence="1">Membrane</location>
        <topology evidence="1">Single-pass membrane protein</topology>
    </subcellularLocation>
</comment>
<keyword evidence="8" id="KW-0418">Kinase</keyword>
<keyword evidence="6" id="KW-0677">Repeat</keyword>
<dbReference type="InterPro" id="IPR000719">
    <property type="entry name" value="Prot_kinase_dom"/>
</dbReference>
<organism evidence="15 16">
    <name type="scientific">Sphagnum jensenii</name>
    <dbReference type="NCBI Taxonomy" id="128206"/>
    <lineage>
        <taxon>Eukaryota</taxon>
        <taxon>Viridiplantae</taxon>
        <taxon>Streptophyta</taxon>
        <taxon>Embryophyta</taxon>
        <taxon>Bryophyta</taxon>
        <taxon>Sphagnophytina</taxon>
        <taxon>Sphagnopsida</taxon>
        <taxon>Sphagnales</taxon>
        <taxon>Sphagnaceae</taxon>
        <taxon>Sphagnum</taxon>
    </lineage>
</organism>
<dbReference type="Gene3D" id="1.10.510.10">
    <property type="entry name" value="Transferase(Phosphotransferase) domain 1"/>
    <property type="match status" value="1"/>
</dbReference>
<dbReference type="InterPro" id="IPR013210">
    <property type="entry name" value="LRR_N_plant-typ"/>
</dbReference>
<gene>
    <name evidence="15" type="ORF">CSSPJE1EN2_LOCUS19838</name>
</gene>
<dbReference type="InterPro" id="IPR008271">
    <property type="entry name" value="Ser/Thr_kinase_AS"/>
</dbReference>
<dbReference type="SUPFAM" id="SSF52058">
    <property type="entry name" value="L domain-like"/>
    <property type="match status" value="1"/>
</dbReference>
<feature type="compositionally biased region" description="Polar residues" evidence="12">
    <location>
        <begin position="793"/>
        <end position="803"/>
    </location>
</feature>
<keyword evidence="5" id="KW-0732">Signal</keyword>
<dbReference type="PROSITE" id="PS50011">
    <property type="entry name" value="PROTEIN_KINASE_DOM"/>
    <property type="match status" value="1"/>
</dbReference>
<dbReference type="CDD" id="cd14066">
    <property type="entry name" value="STKc_IRAK"/>
    <property type="match status" value="1"/>
</dbReference>
<evidence type="ECO:0000259" key="14">
    <source>
        <dbReference type="PROSITE" id="PS50011"/>
    </source>
</evidence>
<accession>A0ABP1BPR1</accession>
<dbReference type="PANTHER" id="PTHR48056">
    <property type="entry name" value="LRR RECEPTOR-LIKE SERINE/THREONINE-PROTEIN KINASE-RELATED"/>
    <property type="match status" value="1"/>
</dbReference>
<sequence length="821" mass="91022">MSGVATVGKSLQLLFLISSTIIIIIINCLSSSCSQEGDDLLEVVRAWNADIPTSWVPGTGPCQANWSLVTCDLNDLSIVALNLSNIGLQGPVPAAISNLTSLQSLDISNIPDKEVQLNAVTGDLSALAPLQPNLQELYAGFNYLQVDKYPEVIYNLDNLVVLKTDNCLIPGPFPVALTKLTKLQVLWLGNNSFTGPVPSELGNMTSLRELAIWGSDYKSALPPELGNLGNLTYLDCQNCSLWGNLPSELGKLKNLQRLYLNTNTFTGPIPQEWQDLTSLYILDLQANYVFGTIEPWVLGLANLSQLFISYNQLQGPLPSIINNTNTRATAIWINCNYFTGEVPVFGPTIVDYLDSANCFDTTNENILSDTYCARRLNCQGFQQDVTQNGCPPCPDGQYLANSTLCICYEAASSSSSKKFPVGVIVGICIAVVVLVFALIVIFLLLRMWRKRTQHESRHDYFEDELSAHDILKWETPKGVQRYSFQDLANATDGFNNAREIGSGAFGKVFVGTFPDGKTLAIKRASTVAFSARSQKEFRNEVLLLSRLHHKNLVRLEGFCDENRLQILVYEYMKNGNLHGHLFTRKGARYLDWYKRLEIAVQVARGLDYLHSFADPPVIHRDVKPSNILLDDNLDAKVSDFGISRETPEFITHVSTRLAGTAGYIDPQYFLRRQLTPASDVYSYGVVLLELVTGQKAIRKNEQGDELNLIQWATPRLEEGGIEVIVDAQLEGNYPQDIYLDMAQLAVRCAAFEKDFRPSMKAVLSILEPQLEASQPVHPIPSNDDVILQAWSSTLPGTETTPNHSDGRPVSNEISITVLEPR</sequence>
<feature type="binding site" evidence="11">
    <location>
        <position position="522"/>
    </location>
    <ligand>
        <name>ATP</name>
        <dbReference type="ChEBI" id="CHEBI:30616"/>
    </ligand>
</feature>
<feature type="transmembrane region" description="Helical" evidence="13">
    <location>
        <begin position="421"/>
        <end position="445"/>
    </location>
</feature>
<dbReference type="SUPFAM" id="SSF56112">
    <property type="entry name" value="Protein kinase-like (PK-like)"/>
    <property type="match status" value="1"/>
</dbReference>
<dbReference type="InterPro" id="IPR032675">
    <property type="entry name" value="LRR_dom_sf"/>
</dbReference>
<evidence type="ECO:0000256" key="3">
    <source>
        <dbReference type="ARBA" id="ARBA00022614"/>
    </source>
</evidence>
<protein>
    <recommendedName>
        <fullName evidence="14">Protein kinase domain-containing protein</fullName>
    </recommendedName>
</protein>
<evidence type="ECO:0000256" key="4">
    <source>
        <dbReference type="ARBA" id="ARBA00022679"/>
    </source>
</evidence>
<evidence type="ECO:0000256" key="12">
    <source>
        <dbReference type="SAM" id="MobiDB-lite"/>
    </source>
</evidence>
<comment type="similarity">
    <text evidence="2">Belongs to the protein kinase superfamily. Ser/Thr protein kinase family.</text>
</comment>
<dbReference type="InterPro" id="IPR017441">
    <property type="entry name" value="Protein_kinase_ATP_BS"/>
</dbReference>
<evidence type="ECO:0000256" key="1">
    <source>
        <dbReference type="ARBA" id="ARBA00004167"/>
    </source>
</evidence>
<dbReference type="PANTHER" id="PTHR48056:SF81">
    <property type="entry name" value="RECEPTOR PROTEIN-TYROSINE KINASE CEPR1"/>
    <property type="match status" value="1"/>
</dbReference>
<keyword evidence="13" id="KW-1133">Transmembrane helix</keyword>
<keyword evidence="13" id="KW-0472">Membrane</keyword>
<keyword evidence="3" id="KW-0433">Leucine-rich repeat</keyword>
<evidence type="ECO:0000256" key="11">
    <source>
        <dbReference type="PROSITE-ProRule" id="PRU10141"/>
    </source>
</evidence>
<feature type="region of interest" description="Disordered" evidence="12">
    <location>
        <begin position="793"/>
        <end position="813"/>
    </location>
</feature>
<keyword evidence="13" id="KW-0812">Transmembrane</keyword>
<evidence type="ECO:0000256" key="7">
    <source>
        <dbReference type="ARBA" id="ARBA00022741"/>
    </source>
</evidence>
<dbReference type="SMART" id="SM00220">
    <property type="entry name" value="S_TKc"/>
    <property type="match status" value="1"/>
</dbReference>
<keyword evidence="16" id="KW-1185">Reference proteome</keyword>
<dbReference type="Gene3D" id="3.80.10.10">
    <property type="entry name" value="Ribonuclease Inhibitor"/>
    <property type="match status" value="2"/>
</dbReference>
<dbReference type="Pfam" id="PF00069">
    <property type="entry name" value="Pkinase"/>
    <property type="match status" value="1"/>
</dbReference>
<name>A0ABP1BPR1_9BRYO</name>
<dbReference type="Pfam" id="PF23598">
    <property type="entry name" value="LRR_14"/>
    <property type="match status" value="1"/>
</dbReference>
<evidence type="ECO:0000256" key="13">
    <source>
        <dbReference type="SAM" id="Phobius"/>
    </source>
</evidence>
<proteinExistence type="inferred from homology"/>
<dbReference type="Gene3D" id="3.30.200.20">
    <property type="entry name" value="Phosphorylase Kinase, domain 1"/>
    <property type="match status" value="1"/>
</dbReference>
<dbReference type="PROSITE" id="PS00107">
    <property type="entry name" value="PROTEIN_KINASE_ATP"/>
    <property type="match status" value="1"/>
</dbReference>
<dbReference type="EMBL" id="OZ023707">
    <property type="protein sequence ID" value="CAK9878013.1"/>
    <property type="molecule type" value="Genomic_DNA"/>
</dbReference>